<comment type="caution">
    <text evidence="1">The sequence shown here is derived from an EMBL/GenBank/DDBJ whole genome shotgun (WGS) entry which is preliminary data.</text>
</comment>
<proteinExistence type="predicted"/>
<protein>
    <submittedName>
        <fullName evidence="1">Uncharacterized protein</fullName>
    </submittedName>
</protein>
<name>A0ACC2MJQ5_PERAE</name>
<dbReference type="EMBL" id="CM056810">
    <property type="protein sequence ID" value="KAJ8645955.1"/>
    <property type="molecule type" value="Genomic_DNA"/>
</dbReference>
<keyword evidence="2" id="KW-1185">Reference proteome</keyword>
<evidence type="ECO:0000313" key="1">
    <source>
        <dbReference type="EMBL" id="KAJ8645955.1"/>
    </source>
</evidence>
<sequence>MQNKNKEVIRMELESVVSVQKPKLIKKLTELIEDSNQRFEFLKFCKGVEYTIRAWYHLQFEDLMQLYTIFNPLLADKKRQHSPDEMKRQQSLSPDEIKHLEQNFLTCLFEIIEKSNFKMLTDKEYKEALSGQYLVNFPILVDKQKLDSELFQSYFSQHRNRYSNFPKYNEDKYIIFRRGIGEESTSDYFYMAKLDMIISRLWTWFLSVTGLKWILSKSLVRYKEKDSKKTDETTEDTKKEVKTIRVVKDLKKTDETNAEMEQEIERIPIQNVKLSIPNLFGKITIKEPTFDRMIVVYRRKEEQGIYVQHFKNIPMADMELVLPEKKNPSLTPMDWVQFLGSAVIGLAALGSSIEKPKADIWVFIALVMALVGYCAKIYFTFQQNMATYQNLITQAMYEKQLDSGKGTLLHLCDDVIQQEVKEVIIAFFILMKKGKLSVKELDKQCEDFIKREFKETCNFEVEDAVDKLEKLKIIVRDPQGKIAGVELKVANEIIGLTTEERVLKAKQDVAN</sequence>
<dbReference type="Proteomes" id="UP001234297">
    <property type="component" value="Chromosome 2"/>
</dbReference>
<reference evidence="1 2" key="1">
    <citation type="journal article" date="2022" name="Hortic Res">
        <title>A haplotype resolved chromosomal level avocado genome allows analysis of novel avocado genes.</title>
        <authorList>
            <person name="Nath O."/>
            <person name="Fletcher S.J."/>
            <person name="Hayward A."/>
            <person name="Shaw L.M."/>
            <person name="Masouleh A.K."/>
            <person name="Furtado A."/>
            <person name="Henry R.J."/>
            <person name="Mitter N."/>
        </authorList>
    </citation>
    <scope>NUCLEOTIDE SEQUENCE [LARGE SCALE GENOMIC DNA]</scope>
    <source>
        <strain evidence="2">cv. Hass</strain>
    </source>
</reference>
<organism evidence="1 2">
    <name type="scientific">Persea americana</name>
    <name type="common">Avocado</name>
    <dbReference type="NCBI Taxonomy" id="3435"/>
    <lineage>
        <taxon>Eukaryota</taxon>
        <taxon>Viridiplantae</taxon>
        <taxon>Streptophyta</taxon>
        <taxon>Embryophyta</taxon>
        <taxon>Tracheophyta</taxon>
        <taxon>Spermatophyta</taxon>
        <taxon>Magnoliopsida</taxon>
        <taxon>Magnoliidae</taxon>
        <taxon>Laurales</taxon>
        <taxon>Lauraceae</taxon>
        <taxon>Persea</taxon>
    </lineage>
</organism>
<gene>
    <name evidence="1" type="ORF">MRB53_007703</name>
</gene>
<accession>A0ACC2MJQ5</accession>
<evidence type="ECO:0000313" key="2">
    <source>
        <dbReference type="Proteomes" id="UP001234297"/>
    </source>
</evidence>